<comment type="caution">
    <text evidence="2">The sequence shown here is derived from an EMBL/GenBank/DDBJ whole genome shotgun (WGS) entry which is preliminary data.</text>
</comment>
<dbReference type="AlphaFoldDB" id="A0A1Y2BN72"/>
<dbReference type="EMBL" id="MCFC01000001">
    <property type="protein sequence ID" value="ORY35605.1"/>
    <property type="molecule type" value="Genomic_DNA"/>
</dbReference>
<organism evidence="2 3">
    <name type="scientific">Naematelia encephala</name>
    <dbReference type="NCBI Taxonomy" id="71784"/>
    <lineage>
        <taxon>Eukaryota</taxon>
        <taxon>Fungi</taxon>
        <taxon>Dikarya</taxon>
        <taxon>Basidiomycota</taxon>
        <taxon>Agaricomycotina</taxon>
        <taxon>Tremellomycetes</taxon>
        <taxon>Tremellales</taxon>
        <taxon>Naemateliaceae</taxon>
        <taxon>Naematelia</taxon>
    </lineage>
</organism>
<evidence type="ECO:0000313" key="3">
    <source>
        <dbReference type="Proteomes" id="UP000193986"/>
    </source>
</evidence>
<gene>
    <name evidence="2" type="ORF">BCR39DRAFT_23275</name>
</gene>
<evidence type="ECO:0000256" key="1">
    <source>
        <dbReference type="SAM" id="MobiDB-lite"/>
    </source>
</evidence>
<dbReference type="InParanoid" id="A0A1Y2BN72"/>
<keyword evidence="3" id="KW-1185">Reference proteome</keyword>
<feature type="region of interest" description="Disordered" evidence="1">
    <location>
        <begin position="240"/>
        <end position="287"/>
    </location>
</feature>
<protein>
    <submittedName>
        <fullName evidence="2">Uncharacterized protein</fullName>
    </submittedName>
</protein>
<feature type="compositionally biased region" description="Basic and acidic residues" evidence="1">
    <location>
        <begin position="250"/>
        <end position="287"/>
    </location>
</feature>
<dbReference type="OrthoDB" id="2565130at2759"/>
<name>A0A1Y2BN72_9TREE</name>
<accession>A0A1Y2BN72</accession>
<reference evidence="2 3" key="1">
    <citation type="submission" date="2016-07" db="EMBL/GenBank/DDBJ databases">
        <title>Pervasive Adenine N6-methylation of Active Genes in Fungi.</title>
        <authorList>
            <consortium name="DOE Joint Genome Institute"/>
            <person name="Mondo S.J."/>
            <person name="Dannebaum R.O."/>
            <person name="Kuo R.C."/>
            <person name="Labutti K."/>
            <person name="Haridas S."/>
            <person name="Kuo A."/>
            <person name="Salamov A."/>
            <person name="Ahrendt S.R."/>
            <person name="Lipzen A."/>
            <person name="Sullivan W."/>
            <person name="Andreopoulos W.B."/>
            <person name="Clum A."/>
            <person name="Lindquist E."/>
            <person name="Daum C."/>
            <person name="Ramamoorthy G.K."/>
            <person name="Gryganskyi A."/>
            <person name="Culley D."/>
            <person name="Magnuson J.K."/>
            <person name="James T.Y."/>
            <person name="O'Malley M.A."/>
            <person name="Stajich J.E."/>
            <person name="Spatafora J.W."/>
            <person name="Visel A."/>
            <person name="Grigoriev I.V."/>
        </authorList>
    </citation>
    <scope>NUCLEOTIDE SEQUENCE [LARGE SCALE GENOMIC DNA]</scope>
    <source>
        <strain evidence="2 3">68-887.2</strain>
    </source>
</reference>
<evidence type="ECO:0000313" key="2">
    <source>
        <dbReference type="EMBL" id="ORY35605.1"/>
    </source>
</evidence>
<sequence length="329" mass="36302">MSLFLYDRRKTAKERVLDQVACGFTQCIEPLGLESLTKTSLSSGLTSDIHIQLTPHTANPASHPTSNRLIPLNTPIAYLTGIDITIYWARPGQFNKGRTDGETSGESQATLASQDDEEMLMDDELLDGPIVSTKVEESPVPMENGGLPVWASDQVKDGLGKLIRLHMIKRFPLIFDPGLTKYSRALALPRSIPSSIAHFLSLTAVHNPQDVGPVKKLINGLVRTQEALLKFKVSQATNLPAKRQNSSKRLKGEPASRVDEQQTDKMGLEEMASEKAADGLESTREIDGERDEARFGRLLGEAMGRIGRVSWEEQRKGRGRFAVFRIQVG</sequence>
<dbReference type="Proteomes" id="UP000193986">
    <property type="component" value="Unassembled WGS sequence"/>
</dbReference>
<proteinExistence type="predicted"/>